<comment type="similarity">
    <text evidence="2">Belongs to the peptidase S54 family.</text>
</comment>
<dbReference type="AlphaFoldDB" id="A0AAD4NCV7"/>
<dbReference type="PANTHER" id="PTHR45965:SF3">
    <property type="entry name" value="INACTIVE RHOMBOID PROTEIN 1"/>
    <property type="match status" value="1"/>
</dbReference>
<dbReference type="EMBL" id="JAKKPZ010000003">
    <property type="protein sequence ID" value="KAI1723739.1"/>
    <property type="molecule type" value="Genomic_DNA"/>
</dbReference>
<evidence type="ECO:0000259" key="9">
    <source>
        <dbReference type="Pfam" id="PF01694"/>
    </source>
</evidence>
<keyword evidence="4" id="KW-0256">Endoplasmic reticulum</keyword>
<feature type="compositionally biased region" description="Polar residues" evidence="7">
    <location>
        <begin position="245"/>
        <end position="254"/>
    </location>
</feature>
<dbReference type="GO" id="GO:0004252">
    <property type="term" value="F:serine-type endopeptidase activity"/>
    <property type="evidence" value="ECO:0007669"/>
    <property type="project" value="InterPro"/>
</dbReference>
<dbReference type="PANTHER" id="PTHR45965">
    <property type="entry name" value="INACTIVE RHOMBOID PROTEIN"/>
    <property type="match status" value="1"/>
</dbReference>
<feature type="transmembrane region" description="Helical" evidence="8">
    <location>
        <begin position="1086"/>
        <end position="1105"/>
    </location>
</feature>
<feature type="transmembrane region" description="Helical" evidence="8">
    <location>
        <begin position="1033"/>
        <end position="1053"/>
    </location>
</feature>
<evidence type="ECO:0000313" key="11">
    <source>
        <dbReference type="Proteomes" id="UP001201812"/>
    </source>
</evidence>
<feature type="region of interest" description="Disordered" evidence="7">
    <location>
        <begin position="236"/>
        <end position="269"/>
    </location>
</feature>
<evidence type="ECO:0000256" key="4">
    <source>
        <dbReference type="ARBA" id="ARBA00022824"/>
    </source>
</evidence>
<dbReference type="InterPro" id="IPR022764">
    <property type="entry name" value="Peptidase_S54_rhomboid_dom"/>
</dbReference>
<keyword evidence="6 8" id="KW-0472">Membrane</keyword>
<organism evidence="10 11">
    <name type="scientific">Ditylenchus destructor</name>
    <dbReference type="NCBI Taxonomy" id="166010"/>
    <lineage>
        <taxon>Eukaryota</taxon>
        <taxon>Metazoa</taxon>
        <taxon>Ecdysozoa</taxon>
        <taxon>Nematoda</taxon>
        <taxon>Chromadorea</taxon>
        <taxon>Rhabditida</taxon>
        <taxon>Tylenchina</taxon>
        <taxon>Tylenchomorpha</taxon>
        <taxon>Sphaerularioidea</taxon>
        <taxon>Anguinidae</taxon>
        <taxon>Anguininae</taxon>
        <taxon>Ditylenchus</taxon>
    </lineage>
</organism>
<evidence type="ECO:0000313" key="10">
    <source>
        <dbReference type="EMBL" id="KAI1723739.1"/>
    </source>
</evidence>
<dbReference type="FunFam" id="1.20.1540.10:FF:000025">
    <property type="entry name" value="Putative rhomboid family"/>
    <property type="match status" value="1"/>
</dbReference>
<gene>
    <name evidence="10" type="ORF">DdX_03910</name>
</gene>
<dbReference type="GO" id="GO:0050708">
    <property type="term" value="P:regulation of protein secretion"/>
    <property type="evidence" value="ECO:0007669"/>
    <property type="project" value="TreeGrafter"/>
</dbReference>
<dbReference type="SUPFAM" id="SSF144091">
    <property type="entry name" value="Rhomboid-like"/>
    <property type="match status" value="1"/>
</dbReference>
<dbReference type="GO" id="GO:0042058">
    <property type="term" value="P:regulation of epidermal growth factor receptor signaling pathway"/>
    <property type="evidence" value="ECO:0007669"/>
    <property type="project" value="TreeGrafter"/>
</dbReference>
<dbReference type="InterPro" id="IPR051512">
    <property type="entry name" value="Inactive_Rhomboid"/>
</dbReference>
<feature type="transmembrane region" description="Helical" evidence="8">
    <location>
        <begin position="973"/>
        <end position="993"/>
    </location>
</feature>
<feature type="transmembrane region" description="Helical" evidence="8">
    <location>
        <begin position="1005"/>
        <end position="1027"/>
    </location>
</feature>
<dbReference type="InterPro" id="IPR035952">
    <property type="entry name" value="Rhomboid-like_sf"/>
</dbReference>
<name>A0AAD4NCV7_9BILA</name>
<dbReference type="Gene3D" id="1.20.1540.10">
    <property type="entry name" value="Rhomboid-like"/>
    <property type="match status" value="1"/>
</dbReference>
<feature type="region of interest" description="Disordered" evidence="7">
    <location>
        <begin position="1"/>
        <end position="61"/>
    </location>
</feature>
<feature type="compositionally biased region" description="Basic and acidic residues" evidence="7">
    <location>
        <begin position="340"/>
        <end position="356"/>
    </location>
</feature>
<keyword evidence="3 8" id="KW-0812">Transmembrane</keyword>
<accession>A0AAD4NCV7</accession>
<evidence type="ECO:0000256" key="6">
    <source>
        <dbReference type="ARBA" id="ARBA00023136"/>
    </source>
</evidence>
<evidence type="ECO:0000256" key="2">
    <source>
        <dbReference type="ARBA" id="ARBA00009045"/>
    </source>
</evidence>
<dbReference type="Pfam" id="PF01694">
    <property type="entry name" value="Rhomboid"/>
    <property type="match status" value="1"/>
</dbReference>
<feature type="region of interest" description="Disordered" evidence="7">
    <location>
        <begin position="66"/>
        <end position="85"/>
    </location>
</feature>
<comment type="subcellular location">
    <subcellularLocation>
        <location evidence="1">Endoplasmic reticulum membrane</location>
        <topology evidence="1">Multi-pass membrane protein</topology>
    </subcellularLocation>
</comment>
<proteinExistence type="inferred from homology"/>
<feature type="transmembrane region" description="Helical" evidence="8">
    <location>
        <begin position="1114"/>
        <end position="1137"/>
    </location>
</feature>
<evidence type="ECO:0000256" key="7">
    <source>
        <dbReference type="SAM" id="MobiDB-lite"/>
    </source>
</evidence>
<feature type="region of interest" description="Disordered" evidence="7">
    <location>
        <begin position="340"/>
        <end position="370"/>
    </location>
</feature>
<evidence type="ECO:0000256" key="8">
    <source>
        <dbReference type="SAM" id="Phobius"/>
    </source>
</evidence>
<sequence length="1172" mass="130307">MHESLKERSESKEPSTKASSPGDTSQKETQSRHITVAIVSSPNDEAADDTIISNEEKSQRPYLFKSVSSPGKSLNAIQQQKPPLNRTQSIKDKISLETAKFFGVTPSLTVTAAPDGTDENADVFITNSEEGQKWKQRRFRHLNKQYGIKKQLVNEELQQKVGIDALPEFWGGAVATPVTPYALDVPSPGGVSRARSLDGRLTVVSQRRPPIERRENVMQIAYNAFTSILQGHAFRRPKQRRVAELSSNTQQSKDPTARRQPSPIRSPCGTYMSIRERNVVSGSFPSNRLHNMSFGIAQPIQTVRKISGILSGSSTTVASKGKATETEKSTIYSERQSFHVEEKPAQNLSKEREKEPVSVTKAASFPASRRSKPKLRRTYGIIDSGEVTAEESSFIAGAAVPKTAFNPPKRPTYLPLGAQTQMSTKESLKQKQSQILVSSPSITNDDVFFDISPNVRPPLSSVTSAAIGQHIDISAPSVDSIATEIDMIEKTDYNDRTLPKLTRMRSRSLDDHDLQPHSSGQITEAMIVQEKDAVITRVGRNIRGEIVKTRMDAGEDSATSLHGYPSLIRQNGYDLGDGENQLAVGSTQGGSSRFSVLQRRAVLFEQKQSEITKKGSLPRFRSWLSLPAWLSRSISGDRDGRANLKSLLKFKYSTRPTGATIRRPGAVRPAGESIKKRKRSMPIYGKFQTLDPDVARQLKDVSYDYRPFFTYWITTVQVIIMIFMLLQYGIGSDFSNGLGVIERSDAVMASSLSFVRIVVWEQNNIWIGPRFADLVHAGAKYSPCMRRDAKIYEQILQERREEADATGCCVGGHGCFQTSECPKQFATLIKWSNDTLLSPVSHSRNNAATSQMPSRVVCGQDPLYCKIPPSKHPFEWNQTDISKWPICKQSVPVSQIPKHVRHMHCEITGRPCCIQMHGQCRITTKAYCDFVRGYYHSNATLCSQVSCLNDVCGMTPFLTTDRPDQIYRLITPLFIHAGIIRCAITVALQMTIMRNFESMIGWLRLSIIYFVSGIGGYLASAIFVPYMPEVGPAGSQGGVLGALIVNVIYNWSFLLNPRRVLLYHLCVAVFLFLTGFMPYIDNWAQLFGFVIGCLLAAALIPYITIGPHTRHRRIILVVGSLGATIVLFAVLFGAFYAHPSTLNYDLLSLLNCPFSGKVCDHQSLILRSWLPI</sequence>
<keyword evidence="11" id="KW-1185">Reference proteome</keyword>
<comment type="caution">
    <text evidence="10">The sequence shown here is derived from an EMBL/GenBank/DDBJ whole genome shotgun (WGS) entry which is preliminary data.</text>
</comment>
<evidence type="ECO:0000256" key="3">
    <source>
        <dbReference type="ARBA" id="ARBA00022692"/>
    </source>
</evidence>
<protein>
    <submittedName>
        <fullName evidence="10">Rhomboid family domain-containing protein</fullName>
    </submittedName>
</protein>
<feature type="domain" description="Peptidase S54 rhomboid" evidence="9">
    <location>
        <begin position="964"/>
        <end position="1100"/>
    </location>
</feature>
<keyword evidence="5 8" id="KW-1133">Transmembrane helix</keyword>
<feature type="transmembrane region" description="Helical" evidence="8">
    <location>
        <begin position="1060"/>
        <end position="1080"/>
    </location>
</feature>
<evidence type="ECO:0000256" key="5">
    <source>
        <dbReference type="ARBA" id="ARBA00022989"/>
    </source>
</evidence>
<dbReference type="GO" id="GO:0005789">
    <property type="term" value="C:endoplasmic reticulum membrane"/>
    <property type="evidence" value="ECO:0007669"/>
    <property type="project" value="UniProtKB-SubCell"/>
</dbReference>
<feature type="compositionally biased region" description="Basic and acidic residues" evidence="7">
    <location>
        <begin position="1"/>
        <end position="15"/>
    </location>
</feature>
<reference evidence="10" key="1">
    <citation type="submission" date="2022-01" db="EMBL/GenBank/DDBJ databases">
        <title>Genome Sequence Resource for Two Populations of Ditylenchus destructor, the Migratory Endoparasitic Phytonematode.</title>
        <authorList>
            <person name="Zhang H."/>
            <person name="Lin R."/>
            <person name="Xie B."/>
        </authorList>
    </citation>
    <scope>NUCLEOTIDE SEQUENCE</scope>
    <source>
        <strain evidence="10">BazhouSP</strain>
    </source>
</reference>
<dbReference type="Proteomes" id="UP001201812">
    <property type="component" value="Unassembled WGS sequence"/>
</dbReference>
<evidence type="ECO:0000256" key="1">
    <source>
        <dbReference type="ARBA" id="ARBA00004477"/>
    </source>
</evidence>